<dbReference type="STRING" id="276.THFILI_01975"/>
<evidence type="ECO:0000313" key="1">
    <source>
        <dbReference type="EMBL" id="KGQ21223.2"/>
    </source>
</evidence>
<name>A0A0A2WN43_THEFI</name>
<evidence type="ECO:0000313" key="2">
    <source>
        <dbReference type="Proteomes" id="UP000030364"/>
    </source>
</evidence>
<dbReference type="Proteomes" id="UP000030364">
    <property type="component" value="Unassembled WGS sequence"/>
</dbReference>
<accession>A0A0A2WN43</accession>
<reference evidence="1 2" key="1">
    <citation type="journal article" date="2015" name="Genome Announc.">
        <title>Draft Genome Sequence of the Thermophile Thermus filiformis ATCC 43280, Producer of Carotenoid-(Di)glucoside-Branched Fatty Acid (Di)esters and Source of Hyperthermostable Enzymes of Biotechnological Interest.</title>
        <authorList>
            <person name="Mandelli F."/>
            <person name="Oliveira Ramires B."/>
            <person name="Couger M.B."/>
            <person name="Paixao D.A."/>
            <person name="Camilo C.M."/>
            <person name="Polikarpov I."/>
            <person name="Prade R."/>
            <person name="Riano-Pachon D.M."/>
            <person name="Squina F.M."/>
        </authorList>
    </citation>
    <scope>NUCLEOTIDE SEQUENCE [LARGE SCALE GENOMIC DNA]</scope>
    <source>
        <strain evidence="1 2">ATCC 43280</strain>
    </source>
</reference>
<gene>
    <name evidence="1" type="ORF">THFILI_01975</name>
</gene>
<sequence>MQEITVSQRFGLVVPGGVLLEAYQEGTVEVTRFRLDPDTPYAWEGLEGLGKRLKAQLEGRGFFTRCETYNALPILGGPQYTLRMARGSEGVGLYLQALAEPHTYRLEVSPADPNPPLSCPAR</sequence>
<protein>
    <submittedName>
        <fullName evidence="1">Uncharacterized protein</fullName>
    </submittedName>
</protein>
<dbReference type="EMBL" id="JPSL02000036">
    <property type="protein sequence ID" value="KGQ21223.2"/>
    <property type="molecule type" value="Genomic_DNA"/>
</dbReference>
<proteinExistence type="predicted"/>
<keyword evidence="2" id="KW-1185">Reference proteome</keyword>
<organism evidence="1 2">
    <name type="scientific">Thermus filiformis</name>
    <dbReference type="NCBI Taxonomy" id="276"/>
    <lineage>
        <taxon>Bacteria</taxon>
        <taxon>Thermotogati</taxon>
        <taxon>Deinococcota</taxon>
        <taxon>Deinococci</taxon>
        <taxon>Thermales</taxon>
        <taxon>Thermaceae</taxon>
        <taxon>Thermus</taxon>
    </lineage>
</organism>
<dbReference type="AlphaFoldDB" id="A0A0A2WN43"/>
<comment type="caution">
    <text evidence="1">The sequence shown here is derived from an EMBL/GenBank/DDBJ whole genome shotgun (WGS) entry which is preliminary data.</text>
</comment>